<gene>
    <name evidence="1" type="ORF">ETSY2_50805</name>
</gene>
<dbReference type="AlphaFoldDB" id="W4L711"/>
<protein>
    <submittedName>
        <fullName evidence="1">Uncharacterized protein</fullName>
    </submittedName>
</protein>
<dbReference type="HOGENOM" id="CLU_2080476_0_0_7"/>
<dbReference type="Proteomes" id="UP000019140">
    <property type="component" value="Unassembled WGS sequence"/>
</dbReference>
<keyword evidence="2" id="KW-1185">Reference proteome</keyword>
<proteinExistence type="predicted"/>
<organism evidence="1 2">
    <name type="scientific">Candidatus Entotheonella gemina</name>
    <dbReference type="NCBI Taxonomy" id="1429439"/>
    <lineage>
        <taxon>Bacteria</taxon>
        <taxon>Pseudomonadati</taxon>
        <taxon>Nitrospinota/Tectimicrobiota group</taxon>
        <taxon>Candidatus Tectimicrobiota</taxon>
        <taxon>Candidatus Entotheonellia</taxon>
        <taxon>Candidatus Entotheonellales</taxon>
        <taxon>Candidatus Entotheonellaceae</taxon>
        <taxon>Candidatus Entotheonella</taxon>
    </lineage>
</organism>
<comment type="caution">
    <text evidence="1">The sequence shown here is derived from an EMBL/GenBank/DDBJ whole genome shotgun (WGS) entry which is preliminary data.</text>
</comment>
<reference evidence="1 2" key="1">
    <citation type="journal article" date="2014" name="Nature">
        <title>An environmental bacterial taxon with a large and distinct metabolic repertoire.</title>
        <authorList>
            <person name="Wilson M.C."/>
            <person name="Mori T."/>
            <person name="Ruckert C."/>
            <person name="Uria A.R."/>
            <person name="Helf M.J."/>
            <person name="Takada K."/>
            <person name="Gernert C."/>
            <person name="Steffens U.A."/>
            <person name="Heycke N."/>
            <person name="Schmitt S."/>
            <person name="Rinke C."/>
            <person name="Helfrich E.J."/>
            <person name="Brachmann A.O."/>
            <person name="Gurgui C."/>
            <person name="Wakimoto T."/>
            <person name="Kracht M."/>
            <person name="Crusemann M."/>
            <person name="Hentschel U."/>
            <person name="Abe I."/>
            <person name="Matsunaga S."/>
            <person name="Kalinowski J."/>
            <person name="Takeyama H."/>
            <person name="Piel J."/>
        </authorList>
    </citation>
    <scope>NUCLEOTIDE SEQUENCE [LARGE SCALE GENOMIC DNA]</scope>
    <source>
        <strain evidence="2">TSY2</strain>
    </source>
</reference>
<evidence type="ECO:0000313" key="2">
    <source>
        <dbReference type="Proteomes" id="UP000019140"/>
    </source>
</evidence>
<sequence length="117" mass="13201">MGDGLAPLPQKLIKRILQLEFVEMADLLPEAWLLEETTMEAQLRRQKGPVTDIAVWVQCYATLVSTLSIQYPDKVPEFMAYLATIVRCQRDYEGPAWVYMTGHSGGESRPLRTCTGP</sequence>
<accession>W4L711</accession>
<name>W4L711_9BACT</name>
<dbReference type="EMBL" id="AZHX01002581">
    <property type="protein sequence ID" value="ETW93797.1"/>
    <property type="molecule type" value="Genomic_DNA"/>
</dbReference>
<evidence type="ECO:0000313" key="1">
    <source>
        <dbReference type="EMBL" id="ETW93797.1"/>
    </source>
</evidence>